<feature type="compositionally biased region" description="Low complexity" evidence="1">
    <location>
        <begin position="185"/>
        <end position="216"/>
    </location>
</feature>
<feature type="region of interest" description="Disordered" evidence="1">
    <location>
        <begin position="29"/>
        <end position="71"/>
    </location>
</feature>
<dbReference type="Proteomes" id="UP001205740">
    <property type="component" value="Unassembled WGS sequence"/>
</dbReference>
<evidence type="ECO:0000313" key="2">
    <source>
        <dbReference type="EMBL" id="MCP2160045.1"/>
    </source>
</evidence>
<accession>A0ABT1H093</accession>
<keyword evidence="3" id="KW-1185">Reference proteome</keyword>
<evidence type="ECO:0000313" key="3">
    <source>
        <dbReference type="Proteomes" id="UP001205740"/>
    </source>
</evidence>
<sequence>MTRRRLGVLTGVGVVAVIALVGLVAPDDTQQASDQAAAVTRTTTETVATSSPEPTSTSTPVETTSPPADSGAASAALATLETLPVKGRAPKTGYSRAQFGQAWSDDVDVAFGHNGCDTRNDVLRRDLTGVVARPGTRDCVVLSGTLADPYTGRSIPFTRGERTSEAVQIATSSPCPTPGRKARSNSRPTSAATSPTTPATCRPPTARRTSRRATATLRPGCRRAAPTAAPMSSGRSR</sequence>
<organism evidence="2 3">
    <name type="scientific">Williamsia serinedens</name>
    <dbReference type="NCBI Taxonomy" id="391736"/>
    <lineage>
        <taxon>Bacteria</taxon>
        <taxon>Bacillati</taxon>
        <taxon>Actinomycetota</taxon>
        <taxon>Actinomycetes</taxon>
        <taxon>Mycobacteriales</taxon>
        <taxon>Nocardiaceae</taxon>
        <taxon>Williamsia</taxon>
    </lineage>
</organism>
<dbReference type="EMBL" id="JAMTCG010000002">
    <property type="protein sequence ID" value="MCP2160045.1"/>
    <property type="molecule type" value="Genomic_DNA"/>
</dbReference>
<evidence type="ECO:0000256" key="1">
    <source>
        <dbReference type="SAM" id="MobiDB-lite"/>
    </source>
</evidence>
<protein>
    <submittedName>
        <fullName evidence="2">Uncharacterized protein</fullName>
    </submittedName>
</protein>
<feature type="region of interest" description="Disordered" evidence="1">
    <location>
        <begin position="168"/>
        <end position="237"/>
    </location>
</feature>
<name>A0ABT1H093_9NOCA</name>
<proteinExistence type="predicted"/>
<gene>
    <name evidence="2" type="ORF">LX12_001224</name>
</gene>
<comment type="caution">
    <text evidence="2">The sequence shown here is derived from an EMBL/GenBank/DDBJ whole genome shotgun (WGS) entry which is preliminary data.</text>
</comment>
<reference evidence="2 3" key="1">
    <citation type="submission" date="2022-06" db="EMBL/GenBank/DDBJ databases">
        <title>Genomic Encyclopedia of Archaeal and Bacterial Type Strains, Phase II (KMG-II): from individual species to whole genera.</title>
        <authorList>
            <person name="Goeker M."/>
        </authorList>
    </citation>
    <scope>NUCLEOTIDE SEQUENCE [LARGE SCALE GENOMIC DNA]</scope>
    <source>
        <strain evidence="2 3">DSM 45037</strain>
    </source>
</reference>